<reference evidence="4 7" key="4">
    <citation type="journal article" date="2024" name="Microbiol. Resour. Announc.">
        <title>Genome annotations for the ascomycete fungi Trichoderma harzianum, Trichoderma aggressivum, and Purpureocillium lilacinum.</title>
        <authorList>
            <person name="Beijen E.P.W."/>
            <person name="Ohm R.A."/>
        </authorList>
    </citation>
    <scope>NUCLEOTIDE SEQUENCE [LARGE SCALE GENOMIC DNA]</scope>
    <source>
        <strain evidence="4 7">CBS 150709</strain>
    </source>
</reference>
<dbReference type="Proteomes" id="UP000245956">
    <property type="component" value="Unassembled WGS sequence"/>
</dbReference>
<evidence type="ECO:0000256" key="2">
    <source>
        <dbReference type="ARBA" id="ARBA00009576"/>
    </source>
</evidence>
<dbReference type="Pfam" id="PF06766">
    <property type="entry name" value="Hydrophobin_2"/>
    <property type="match status" value="1"/>
</dbReference>
<evidence type="ECO:0000313" key="4">
    <source>
        <dbReference type="EMBL" id="KAK4084860.1"/>
    </source>
</evidence>
<dbReference type="PANTHER" id="PTHR42341">
    <property type="entry name" value="HYDROPHOBIN"/>
    <property type="match status" value="1"/>
</dbReference>
<gene>
    <name evidence="5" type="ORF">PCL_02631</name>
    <name evidence="4" type="ORF">Purlil1_10080</name>
</gene>
<comment type="similarity">
    <text evidence="2">Belongs to the cerato-ulmin hydrophobin family.</text>
</comment>
<organism evidence="5 6">
    <name type="scientific">Purpureocillium lilacinum</name>
    <name type="common">Paecilomyces lilacinus</name>
    <dbReference type="NCBI Taxonomy" id="33203"/>
    <lineage>
        <taxon>Eukaryota</taxon>
        <taxon>Fungi</taxon>
        <taxon>Dikarya</taxon>
        <taxon>Ascomycota</taxon>
        <taxon>Pezizomycotina</taxon>
        <taxon>Sordariomycetes</taxon>
        <taxon>Hypocreomycetidae</taxon>
        <taxon>Hypocreales</taxon>
        <taxon>Ophiocordycipitaceae</taxon>
        <taxon>Purpureocillium</taxon>
    </lineage>
</organism>
<accession>A0A2U3DZM5</accession>
<dbReference type="Proteomes" id="UP001287286">
    <property type="component" value="Unassembled WGS sequence"/>
</dbReference>
<protein>
    <submittedName>
        <fullName evidence="4">Fungal hydrophobin</fullName>
    </submittedName>
</protein>
<comment type="subcellular location">
    <subcellularLocation>
        <location evidence="1">Cell envelope</location>
    </subcellularLocation>
</comment>
<dbReference type="EMBL" id="JAWRVI010000049">
    <property type="protein sequence ID" value="KAK4084860.1"/>
    <property type="molecule type" value="Genomic_DNA"/>
</dbReference>
<keyword evidence="3" id="KW-1015">Disulfide bond</keyword>
<proteinExistence type="inferred from homology"/>
<keyword evidence="7" id="KW-1185">Reference proteome</keyword>
<evidence type="ECO:0000256" key="3">
    <source>
        <dbReference type="ARBA" id="ARBA00023157"/>
    </source>
</evidence>
<name>A0A2U3DZM5_PURLI</name>
<reference evidence="4" key="3">
    <citation type="submission" date="2023-11" db="EMBL/GenBank/DDBJ databases">
        <authorList>
            <person name="Beijen E."/>
            <person name="Ohm R.A."/>
        </authorList>
    </citation>
    <scope>NUCLEOTIDE SEQUENCE</scope>
    <source>
        <strain evidence="4">CBS 150709</strain>
    </source>
</reference>
<reference evidence="5" key="1">
    <citation type="submission" date="2015-05" db="EMBL/GenBank/DDBJ databases">
        <authorList>
            <person name="Wang D.B."/>
            <person name="Wang M."/>
        </authorList>
    </citation>
    <scope>NUCLEOTIDE SEQUENCE</scope>
    <source>
        <strain evidence="5">36-1</strain>
    </source>
</reference>
<dbReference type="EMBL" id="LCWV01000017">
    <property type="protein sequence ID" value="PWI67710.1"/>
    <property type="molecule type" value="Genomic_DNA"/>
</dbReference>
<comment type="caution">
    <text evidence="5">The sequence shown here is derived from an EMBL/GenBank/DDBJ whole genome shotgun (WGS) entry which is preliminary data.</text>
</comment>
<dbReference type="GO" id="GO:0005576">
    <property type="term" value="C:extracellular region"/>
    <property type="evidence" value="ECO:0007669"/>
    <property type="project" value="InterPro"/>
</dbReference>
<dbReference type="Gene3D" id="3.20.120.10">
    <property type="entry name" value="Hydrophobin"/>
    <property type="match status" value="1"/>
</dbReference>
<dbReference type="CDD" id="cd23508">
    <property type="entry name" value="hydrophobin_II"/>
    <property type="match status" value="1"/>
</dbReference>
<dbReference type="PANTHER" id="PTHR42341:SF1">
    <property type="entry name" value="HYDROPHOBIN"/>
    <property type="match status" value="1"/>
</dbReference>
<evidence type="ECO:0000313" key="5">
    <source>
        <dbReference type="EMBL" id="PWI67710.1"/>
    </source>
</evidence>
<dbReference type="AlphaFoldDB" id="A0A2U3DZM5"/>
<evidence type="ECO:0000256" key="1">
    <source>
        <dbReference type="ARBA" id="ARBA00004196"/>
    </source>
</evidence>
<reference evidence="5 6" key="2">
    <citation type="journal article" date="2016" name="Front. Microbiol.">
        <title>Genome and transcriptome sequences reveal the specific parasitism of the nematophagous Purpureocillium lilacinum 36-1.</title>
        <authorList>
            <person name="Xie J."/>
            <person name="Li S."/>
            <person name="Mo C."/>
            <person name="Xiao X."/>
            <person name="Peng D."/>
            <person name="Wang G."/>
            <person name="Xiao Y."/>
        </authorList>
    </citation>
    <scope>NUCLEOTIDE SEQUENCE [LARGE SCALE GENOMIC DNA]</scope>
    <source>
        <strain evidence="5 6">36-1</strain>
    </source>
</reference>
<evidence type="ECO:0000313" key="7">
    <source>
        <dbReference type="Proteomes" id="UP001287286"/>
    </source>
</evidence>
<evidence type="ECO:0000313" key="6">
    <source>
        <dbReference type="Proteomes" id="UP000245956"/>
    </source>
</evidence>
<dbReference type="InterPro" id="IPR036686">
    <property type="entry name" value="Class_II_Hydrophobin_sf"/>
</dbReference>
<sequence length="382" mass="40924">MERILGSLGGNMDQIDGKLLEMRRRWSESGQAERATTALDIKGSGSAFEAQGPLEDQFIPIFSIKGLLVKMKSYLALMLPLALGVLSQQPLCPGGLYGNALCCDTDVLGVVDIDCTVPNTLPTSADNFREVCASNGKTARCCALPVLEQGILCQGLGPMSRVNVAPGFKVCVWKKLDLQYVTASAAAVLKGLPGLIASRRGCKIAHRGPIVPLSRKPLSIKGTARTQYSSSRYDKTTTATGPSSLNVFNTASLSFKMRASSLGLFWSLAAVGTCDPAVDRTFVRVALEDPPNWFANALLTARIIDGFSEVYNQSTADAWAQSVVDKCNANALCTSSISLSADNFGTGRLWYGYLFKGDPTSPTDYVRMEGKVQDSVVHTVTL</sequence>
<dbReference type="InterPro" id="IPR010636">
    <property type="entry name" value="Class_II_hydrophobin"/>
</dbReference>
<dbReference type="SUPFAM" id="SSF101751">
    <property type="entry name" value="Hydrophobin II, HfbII"/>
    <property type="match status" value="1"/>
</dbReference>